<evidence type="ECO:0008006" key="3">
    <source>
        <dbReference type="Google" id="ProtNLM"/>
    </source>
</evidence>
<accession>A0ABR5APW3</accession>
<keyword evidence="2" id="KW-1185">Reference proteome</keyword>
<protein>
    <recommendedName>
        <fullName evidence="3">Ribose 5-phosphate isomerase B</fullName>
    </recommendedName>
</protein>
<sequence>MRRGSFLQQTSVKGASSFLVRLAGARPCAKKAGIKSKSEAYALNEEV</sequence>
<name>A0ABR5APW3_BACBA</name>
<dbReference type="EMBL" id="JXLP01000021">
    <property type="protein sequence ID" value="KIL75883.1"/>
    <property type="molecule type" value="Genomic_DNA"/>
</dbReference>
<evidence type="ECO:0000313" key="2">
    <source>
        <dbReference type="Proteomes" id="UP000031982"/>
    </source>
</evidence>
<evidence type="ECO:0000313" key="1">
    <source>
        <dbReference type="EMBL" id="KIL75883.1"/>
    </source>
</evidence>
<gene>
    <name evidence="1" type="ORF">SD77_2723</name>
</gene>
<dbReference type="Proteomes" id="UP000031982">
    <property type="component" value="Unassembled WGS sequence"/>
</dbReference>
<reference evidence="1 2" key="1">
    <citation type="submission" date="2015-01" db="EMBL/GenBank/DDBJ databases">
        <title>Genome Assembly of Bacillus badius MTCC 1458.</title>
        <authorList>
            <person name="Verma A."/>
            <person name="Khatri I."/>
            <person name="Mual P."/>
            <person name="Subramanian S."/>
            <person name="Krishnamurthi S."/>
        </authorList>
    </citation>
    <scope>NUCLEOTIDE SEQUENCE [LARGE SCALE GENOMIC DNA]</scope>
    <source>
        <strain evidence="1 2">MTCC 1458</strain>
    </source>
</reference>
<comment type="caution">
    <text evidence="1">The sequence shown here is derived from an EMBL/GenBank/DDBJ whole genome shotgun (WGS) entry which is preliminary data.</text>
</comment>
<organism evidence="1 2">
    <name type="scientific">Bacillus badius</name>
    <dbReference type="NCBI Taxonomy" id="1455"/>
    <lineage>
        <taxon>Bacteria</taxon>
        <taxon>Bacillati</taxon>
        <taxon>Bacillota</taxon>
        <taxon>Bacilli</taxon>
        <taxon>Bacillales</taxon>
        <taxon>Bacillaceae</taxon>
        <taxon>Pseudobacillus</taxon>
    </lineage>
</organism>
<proteinExistence type="predicted"/>